<comment type="caution">
    <text evidence="1">The sequence shown here is derived from an EMBL/GenBank/DDBJ whole genome shotgun (WGS) entry which is preliminary data.</text>
</comment>
<organism evidence="1 2">
    <name type="scientific">Brassica napus</name>
    <name type="common">Rape</name>
    <dbReference type="NCBI Taxonomy" id="3708"/>
    <lineage>
        <taxon>Eukaryota</taxon>
        <taxon>Viridiplantae</taxon>
        <taxon>Streptophyta</taxon>
        <taxon>Embryophyta</taxon>
        <taxon>Tracheophyta</taxon>
        <taxon>Spermatophyta</taxon>
        <taxon>Magnoliopsida</taxon>
        <taxon>eudicotyledons</taxon>
        <taxon>Gunneridae</taxon>
        <taxon>Pentapetalae</taxon>
        <taxon>rosids</taxon>
        <taxon>malvids</taxon>
        <taxon>Brassicales</taxon>
        <taxon>Brassicaceae</taxon>
        <taxon>Brassiceae</taxon>
        <taxon>Brassica</taxon>
    </lineage>
</organism>
<feature type="non-terminal residue" evidence="1">
    <location>
        <position position="1"/>
    </location>
</feature>
<evidence type="ECO:0000313" key="1">
    <source>
        <dbReference type="EMBL" id="KAH0903279.1"/>
    </source>
</evidence>
<proteinExistence type="predicted"/>
<sequence>RREYTNGVYATALMVAKAGSSDRPAIPGLNSPPFLPVELCREAMKRYKIQGSVSRIRFSNSESKRDLRLITNYFSIDFLQGVLSSYGENCVMTIRKSCVYSKRPNAQT</sequence>
<dbReference type="EMBL" id="JAGKQM010000011">
    <property type="protein sequence ID" value="KAH0903279.1"/>
    <property type="molecule type" value="Genomic_DNA"/>
</dbReference>
<evidence type="ECO:0000313" key="2">
    <source>
        <dbReference type="Proteomes" id="UP000824890"/>
    </source>
</evidence>
<keyword evidence="2" id="KW-1185">Reference proteome</keyword>
<dbReference type="Proteomes" id="UP000824890">
    <property type="component" value="Unassembled WGS sequence"/>
</dbReference>
<gene>
    <name evidence="1" type="ORF">HID58_042782</name>
</gene>
<reference evidence="1 2" key="1">
    <citation type="submission" date="2021-05" db="EMBL/GenBank/DDBJ databases">
        <title>Genome Assembly of Synthetic Allotetraploid Brassica napus Reveals Homoeologous Exchanges between Subgenomes.</title>
        <authorList>
            <person name="Davis J.T."/>
        </authorList>
    </citation>
    <scope>NUCLEOTIDE SEQUENCE [LARGE SCALE GENOMIC DNA]</scope>
    <source>
        <strain evidence="2">cv. Da-Ae</strain>
        <tissue evidence="1">Seedling</tissue>
    </source>
</reference>
<protein>
    <submittedName>
        <fullName evidence="1">Uncharacterized protein</fullName>
    </submittedName>
</protein>
<name>A0ABQ8BEN1_BRANA</name>
<accession>A0ABQ8BEN1</accession>